<evidence type="ECO:0000313" key="2">
    <source>
        <dbReference type="Proteomes" id="UP000824139"/>
    </source>
</evidence>
<proteinExistence type="predicted"/>
<dbReference type="EMBL" id="DVJO01000132">
    <property type="protein sequence ID" value="HIS83155.1"/>
    <property type="molecule type" value="Genomic_DNA"/>
</dbReference>
<accession>A0A9D1K3Q1</accession>
<dbReference type="AlphaFoldDB" id="A0A9D1K3Q1"/>
<protein>
    <submittedName>
        <fullName evidence="1">Uncharacterized protein</fullName>
    </submittedName>
</protein>
<gene>
    <name evidence="1" type="ORF">IAD41_06085</name>
</gene>
<evidence type="ECO:0000313" key="1">
    <source>
        <dbReference type="EMBL" id="HIS83155.1"/>
    </source>
</evidence>
<comment type="caution">
    <text evidence="1">The sequence shown here is derived from an EMBL/GenBank/DDBJ whole genome shotgun (WGS) entry which is preliminary data.</text>
</comment>
<name>A0A9D1K3Q1_9BACT</name>
<dbReference type="Proteomes" id="UP000824139">
    <property type="component" value="Unassembled WGS sequence"/>
</dbReference>
<reference evidence="1" key="2">
    <citation type="journal article" date="2021" name="PeerJ">
        <title>Extensive microbial diversity within the chicken gut microbiome revealed by metagenomics and culture.</title>
        <authorList>
            <person name="Gilroy R."/>
            <person name="Ravi A."/>
            <person name="Getino M."/>
            <person name="Pursley I."/>
            <person name="Horton D.L."/>
            <person name="Alikhan N.F."/>
            <person name="Baker D."/>
            <person name="Gharbi K."/>
            <person name="Hall N."/>
            <person name="Watson M."/>
            <person name="Adriaenssens E.M."/>
            <person name="Foster-Nyarko E."/>
            <person name="Jarju S."/>
            <person name="Secka A."/>
            <person name="Antonio M."/>
            <person name="Oren A."/>
            <person name="Chaudhuri R.R."/>
            <person name="La Ragione R."/>
            <person name="Hildebrand F."/>
            <person name="Pallen M.J."/>
        </authorList>
    </citation>
    <scope>NUCLEOTIDE SEQUENCE</scope>
    <source>
        <strain evidence="1">CHK152-2994</strain>
    </source>
</reference>
<reference evidence="1" key="1">
    <citation type="submission" date="2020-10" db="EMBL/GenBank/DDBJ databases">
        <authorList>
            <person name="Gilroy R."/>
        </authorList>
    </citation>
    <scope>NUCLEOTIDE SEQUENCE</scope>
    <source>
        <strain evidence="1">CHK152-2994</strain>
    </source>
</reference>
<organism evidence="1 2">
    <name type="scientific">Candidatus Scatenecus faecavium</name>
    <dbReference type="NCBI Taxonomy" id="2840915"/>
    <lineage>
        <taxon>Bacteria</taxon>
        <taxon>Candidatus Scatenecus</taxon>
    </lineage>
</organism>
<sequence length="119" mass="13387">MSFNPIDDNKPAMGAMAAGKMNELPEIDLAEIDFKEIEKKASIFVKDTKFVPVDEQVKLVSVEKNGKLIYEDEGRMQLANSQLDLAEMKNEDDTLIKGFLGGFFGKSKSMFDKKDDNFI</sequence>